<dbReference type="AlphaFoldDB" id="H0UM23"/>
<evidence type="ECO:0000256" key="1">
    <source>
        <dbReference type="ARBA" id="ARBA00010272"/>
    </source>
</evidence>
<evidence type="ECO:0000313" key="4">
    <source>
        <dbReference type="Proteomes" id="UP000003806"/>
    </source>
</evidence>
<dbReference type="PANTHER" id="PTHR33777">
    <property type="entry name" value="UPF0045 PROTEIN ECM15"/>
    <property type="match status" value="1"/>
</dbReference>
<accession>H0UM23</accession>
<dbReference type="OrthoDB" id="5886358at2"/>
<dbReference type="InterPro" id="IPR051614">
    <property type="entry name" value="UPF0045_domain"/>
</dbReference>
<dbReference type="Gene3D" id="3.30.70.930">
    <property type="match status" value="1"/>
</dbReference>
<dbReference type="Proteomes" id="UP000003806">
    <property type="component" value="Chromosome"/>
</dbReference>
<proteinExistence type="inferred from homology"/>
<comment type="similarity">
    <text evidence="1">Belongs to the UPF0045 family.</text>
</comment>
<evidence type="ECO:0000259" key="2">
    <source>
        <dbReference type="Pfam" id="PF01910"/>
    </source>
</evidence>
<name>H0UM23_9BACT</name>
<dbReference type="HOGENOM" id="CLU_137479_3_1_0"/>
<dbReference type="NCBIfam" id="TIGR00106">
    <property type="entry name" value="MTH1187 family thiamine-binding protein"/>
    <property type="match status" value="1"/>
</dbReference>
<protein>
    <submittedName>
        <fullName evidence="3">Uncharacterized protein, MTH1187 family</fullName>
    </submittedName>
</protein>
<dbReference type="SUPFAM" id="SSF89957">
    <property type="entry name" value="MTH1187/YkoF-like"/>
    <property type="match status" value="1"/>
</dbReference>
<feature type="domain" description="Thiamine-binding protein" evidence="2">
    <location>
        <begin position="6"/>
        <end position="97"/>
    </location>
</feature>
<dbReference type="RefSeq" id="WP_008522011.1">
    <property type="nucleotide sequence ID" value="NZ_CM001376.1"/>
</dbReference>
<dbReference type="STRING" id="885272.JonanDRAFT_0134"/>
<dbReference type="EMBL" id="CM001376">
    <property type="protein sequence ID" value="EHM12565.1"/>
    <property type="molecule type" value="Genomic_DNA"/>
</dbReference>
<reference evidence="3 4" key="1">
    <citation type="submission" date="2011-11" db="EMBL/GenBank/DDBJ databases">
        <title>The Noncontiguous Finished genome of Jonquetella anthropi DSM 22815.</title>
        <authorList>
            <consortium name="US DOE Joint Genome Institute (JGI-PGF)"/>
            <person name="Lucas S."/>
            <person name="Copeland A."/>
            <person name="Lapidus A."/>
            <person name="Glavina del Rio T."/>
            <person name="Dalin E."/>
            <person name="Tice H."/>
            <person name="Bruce D."/>
            <person name="Goodwin L."/>
            <person name="Pitluck S."/>
            <person name="Peters L."/>
            <person name="Mikhailova N."/>
            <person name="Held B."/>
            <person name="Kyrpides N."/>
            <person name="Mavromatis K."/>
            <person name="Ivanova N."/>
            <person name="Markowitz V."/>
            <person name="Cheng J.-F."/>
            <person name="Hugenholtz P."/>
            <person name="Woyke T."/>
            <person name="Wu D."/>
            <person name="Gronow S."/>
            <person name="Wellnitz S."/>
            <person name="Brambilla E."/>
            <person name="Klenk H.-P."/>
            <person name="Eisen J.A."/>
        </authorList>
    </citation>
    <scope>NUCLEOTIDE SEQUENCE [LARGE SCALE GENOMIC DNA]</scope>
    <source>
        <strain evidence="3 4">DSM 22815</strain>
    </source>
</reference>
<evidence type="ECO:0000313" key="3">
    <source>
        <dbReference type="EMBL" id="EHM12565.1"/>
    </source>
</evidence>
<dbReference type="GO" id="GO:0005829">
    <property type="term" value="C:cytosol"/>
    <property type="evidence" value="ECO:0007669"/>
    <property type="project" value="TreeGrafter"/>
</dbReference>
<dbReference type="InterPro" id="IPR002767">
    <property type="entry name" value="Thiamine_BP"/>
</dbReference>
<sequence>MPKVIAEVTVVPVIPGPGGYSPYVAAVERTLRSFDLKVRLTPMGTVLEGELDEVLKAIRAAHEAPFGMGIMRVGTTIRIDDRRDKELTMDGKIHAVEEKI</sequence>
<dbReference type="Pfam" id="PF01910">
    <property type="entry name" value="Thiamine_BP"/>
    <property type="match status" value="1"/>
</dbReference>
<dbReference type="InterPro" id="IPR029756">
    <property type="entry name" value="MTH1187/YkoF-like"/>
</dbReference>
<keyword evidence="4" id="KW-1185">Reference proteome</keyword>
<gene>
    <name evidence="3" type="ORF">JonanDRAFT_0134</name>
</gene>
<dbReference type="eggNOG" id="COG0011">
    <property type="taxonomic scope" value="Bacteria"/>
</dbReference>
<organism evidence="3 4">
    <name type="scientific">Jonquetella anthropi DSM 22815</name>
    <dbReference type="NCBI Taxonomy" id="885272"/>
    <lineage>
        <taxon>Bacteria</taxon>
        <taxon>Thermotogati</taxon>
        <taxon>Synergistota</taxon>
        <taxon>Synergistia</taxon>
        <taxon>Synergistales</taxon>
        <taxon>Dethiosulfovibrionaceae</taxon>
        <taxon>Jonquetella</taxon>
    </lineage>
</organism>
<dbReference type="PANTHER" id="PTHR33777:SF1">
    <property type="entry name" value="UPF0045 PROTEIN ECM15"/>
    <property type="match status" value="1"/>
</dbReference>